<dbReference type="GO" id="GO:0045490">
    <property type="term" value="P:pectin catabolic process"/>
    <property type="evidence" value="ECO:0007669"/>
    <property type="project" value="UniProtKB-UniPathway"/>
</dbReference>
<dbReference type="InterPro" id="IPR011050">
    <property type="entry name" value="Pectin_lyase_fold/virulence"/>
</dbReference>
<dbReference type="PANTHER" id="PTHR31321:SF92">
    <property type="entry name" value="PECTINESTERASE CATALYTIC DOMAIN-CONTAINING PROTEIN"/>
    <property type="match status" value="1"/>
</dbReference>
<accession>I0J3D2</accession>
<comment type="catalytic activity">
    <reaction evidence="7">
        <text>[(1-&gt;4)-alpha-D-galacturonosyl methyl ester](n) + n H2O = [(1-&gt;4)-alpha-D-galacturonosyl](n) + n methanol + n H(+)</text>
        <dbReference type="Rhea" id="RHEA:22380"/>
        <dbReference type="Rhea" id="RHEA-COMP:14570"/>
        <dbReference type="Rhea" id="RHEA-COMP:14573"/>
        <dbReference type="ChEBI" id="CHEBI:15377"/>
        <dbReference type="ChEBI" id="CHEBI:15378"/>
        <dbReference type="ChEBI" id="CHEBI:17790"/>
        <dbReference type="ChEBI" id="CHEBI:140522"/>
        <dbReference type="ChEBI" id="CHEBI:140523"/>
        <dbReference type="EC" id="3.1.1.11"/>
    </reaction>
</comment>
<dbReference type="AlphaFoldDB" id="I0J3D2"/>
<dbReference type="UniPathway" id="UPA00545">
    <property type="reaction ID" value="UER00823"/>
</dbReference>
<evidence type="ECO:0000256" key="8">
    <source>
        <dbReference type="ARBA" id="ARBA00057335"/>
    </source>
</evidence>
<reference evidence="10" key="1">
    <citation type="journal article" date="2013" name="New Phytol.">
        <title>Plant Defensin type 1 (PDF1): protein promiscuity and expression variation within the Arabidopsis genus shed light on zinc tolerance acquisition in Arabidopsis halleri.</title>
        <authorList>
            <person name="Shahzad Z."/>
            <person name="Ranwez V."/>
            <person name="Fizames C."/>
            <person name="Marques L."/>
            <person name="Le Martret B."/>
            <person name="Alassimone J."/>
            <person name="Gode C."/>
            <person name="Lacombe E."/>
            <person name="Castillo T."/>
            <person name="Saumitou-Laprade P."/>
            <person name="Berthomieu P."/>
            <person name="Gosti F."/>
        </authorList>
    </citation>
    <scope>NUCLEOTIDE SEQUENCE</scope>
    <source>
        <tissue evidence="10">Leaves</tissue>
    </source>
</reference>
<dbReference type="FunFam" id="2.160.20.10:FF:000013">
    <property type="entry name" value="Pectinesterase"/>
    <property type="match status" value="1"/>
</dbReference>
<evidence type="ECO:0000256" key="5">
    <source>
        <dbReference type="ARBA" id="ARBA00023085"/>
    </source>
</evidence>
<proteinExistence type="inferred from homology"/>
<evidence type="ECO:0000259" key="9">
    <source>
        <dbReference type="Pfam" id="PF01095"/>
    </source>
</evidence>
<dbReference type="InterPro" id="IPR012334">
    <property type="entry name" value="Pectin_lyas_fold"/>
</dbReference>
<evidence type="ECO:0000313" key="10">
    <source>
        <dbReference type="EMBL" id="CCD74492.1"/>
    </source>
</evidence>
<dbReference type="SUPFAM" id="SSF51126">
    <property type="entry name" value="Pectin lyase-like"/>
    <property type="match status" value="1"/>
</dbReference>
<dbReference type="InterPro" id="IPR000070">
    <property type="entry name" value="Pectinesterase_cat"/>
</dbReference>
<name>I0J3D2_ARAHH</name>
<evidence type="ECO:0000256" key="1">
    <source>
        <dbReference type="ARBA" id="ARBA00005184"/>
    </source>
</evidence>
<feature type="domain" description="Pectinesterase catalytic" evidence="9">
    <location>
        <begin position="48"/>
        <end position="348"/>
    </location>
</feature>
<dbReference type="PANTHER" id="PTHR31321">
    <property type="entry name" value="ACYL-COA THIOESTER HYDROLASE YBHC-RELATED"/>
    <property type="match status" value="1"/>
</dbReference>
<keyword evidence="6" id="KW-0325">Glycoprotein</keyword>
<dbReference type="GO" id="GO:0030599">
    <property type="term" value="F:pectinesterase activity"/>
    <property type="evidence" value="ECO:0007669"/>
    <property type="project" value="UniProtKB-EC"/>
</dbReference>
<dbReference type="EC" id="3.1.1.11" evidence="3"/>
<evidence type="ECO:0000256" key="7">
    <source>
        <dbReference type="ARBA" id="ARBA00047928"/>
    </source>
</evidence>
<organism evidence="10">
    <name type="scientific">Arabidopsis halleri subsp. halleri</name>
    <name type="common">Arabis halleri</name>
    <dbReference type="NCBI Taxonomy" id="81971"/>
    <lineage>
        <taxon>Eukaryota</taxon>
        <taxon>Viridiplantae</taxon>
        <taxon>Streptophyta</taxon>
        <taxon>Embryophyta</taxon>
        <taxon>Tracheophyta</taxon>
        <taxon>Spermatophyta</taxon>
        <taxon>Magnoliopsida</taxon>
        <taxon>eudicotyledons</taxon>
        <taxon>Gunneridae</taxon>
        <taxon>Pentapetalae</taxon>
        <taxon>rosids</taxon>
        <taxon>malvids</taxon>
        <taxon>Brassicales</taxon>
        <taxon>Brassicaceae</taxon>
        <taxon>Camelineae</taxon>
        <taxon>Arabidopsis</taxon>
    </lineage>
</organism>
<evidence type="ECO:0000256" key="2">
    <source>
        <dbReference type="ARBA" id="ARBA00008891"/>
    </source>
</evidence>
<evidence type="ECO:0000256" key="3">
    <source>
        <dbReference type="ARBA" id="ARBA00013229"/>
    </source>
</evidence>
<dbReference type="EMBL" id="HE601750">
    <property type="protein sequence ID" value="CCD74492.1"/>
    <property type="molecule type" value="Genomic_DNA"/>
</dbReference>
<dbReference type="Pfam" id="PF01095">
    <property type="entry name" value="Pectinesterase"/>
    <property type="match status" value="1"/>
</dbReference>
<comment type="pathway">
    <text evidence="1">Glycan metabolism; pectin degradation; 2-dehydro-3-deoxy-D-gluconate from pectin: step 1/5.</text>
</comment>
<comment type="function">
    <text evidence="8">Acts in the modification of cell walls via demethylesterification of cell wall pectin.</text>
</comment>
<keyword evidence="5" id="KW-0063">Aspartyl esterase</keyword>
<dbReference type="Gene3D" id="2.160.20.10">
    <property type="entry name" value="Single-stranded right-handed beta-helix, Pectin lyase-like"/>
    <property type="match status" value="1"/>
</dbReference>
<keyword evidence="4" id="KW-0378">Hydrolase</keyword>
<evidence type="ECO:0000256" key="6">
    <source>
        <dbReference type="ARBA" id="ARBA00023180"/>
    </source>
</evidence>
<comment type="similarity">
    <text evidence="2">Belongs to the pectinesterase family.</text>
</comment>
<dbReference type="GO" id="GO:0042545">
    <property type="term" value="P:cell wall modification"/>
    <property type="evidence" value="ECO:0007669"/>
    <property type="project" value="InterPro"/>
</dbReference>
<evidence type="ECO:0000256" key="4">
    <source>
        <dbReference type="ARBA" id="ARBA00022801"/>
    </source>
</evidence>
<protein>
    <recommendedName>
        <fullName evidence="3">pectinesterase</fullName>
        <ecNumber evidence="3">3.1.1.11</ecNumber>
    </recommendedName>
</protein>
<sequence length="368" mass="41213">MEVNSIRNAAVSADFIASASAAKILCHVEIILSKVEPKDFVEDVEKTLVVGHDGAANFKTIQKAIDSIPSGNNDWIKIILNPGIYHEKIVIPMEKQKIIMQGNDASKVIIQYNDAGLSNSSGPFTLNAEYFVAINITFMNTYNKRTPIILYEDIKVAPSVILTADKAWFYSCRFISVQDTVADLLGRHYFQNCYIEGAIDFIWGGGQSIYQNCIIHVKRVATKGMVKREQMLVGYITAQGRESEEDTSGFVFNNCVIKGSGKALLGRAYRGYSRVVFYETSMSNIIERRGWDAWDREGQKKKNRDHFTYAEINCIGEGANKSGRVRWEKNLTAEDVKSLIEPKTFINGDGWMATLPSSLVSLYLPKLS</sequence>